<reference evidence="2" key="1">
    <citation type="journal article" date="2015" name="Proc. Natl. Acad. Sci. U.S.A.">
        <title>Networks of energetic and metabolic interactions define dynamics in microbial communities.</title>
        <authorList>
            <person name="Embree M."/>
            <person name="Liu J.K."/>
            <person name="Al-Bassam M.M."/>
            <person name="Zengler K."/>
        </authorList>
    </citation>
    <scope>NUCLEOTIDE SEQUENCE</scope>
</reference>
<organism evidence="2">
    <name type="scientific">hydrocarbon metagenome</name>
    <dbReference type="NCBI Taxonomy" id="938273"/>
    <lineage>
        <taxon>unclassified sequences</taxon>
        <taxon>metagenomes</taxon>
        <taxon>ecological metagenomes</taxon>
    </lineage>
</organism>
<protein>
    <submittedName>
        <fullName evidence="2">Uncharacterized protein</fullName>
    </submittedName>
</protein>
<comment type="caution">
    <text evidence="2">The sequence shown here is derived from an EMBL/GenBank/DDBJ whole genome shotgun (WGS) entry which is preliminary data.</text>
</comment>
<sequence>MYKEAGLNLENEKGSSLIEVVAALYIVALIVMVVFSTSASSSLWINGARDETLVSAYAASIIDILRNNSRQLHQQIKTDDPWTAVDENPGDDVLTFYLDGEEISMDAPEGINTSIRVSSFDDNSYYDGVSADGINTLGTGDNAKPILFYGSLIEVCIELQWASGSGNYKLSTILGLK</sequence>
<dbReference type="AlphaFoldDB" id="A0A0W8E8U3"/>
<name>A0A0W8E8U3_9ZZZZ</name>
<feature type="transmembrane region" description="Helical" evidence="1">
    <location>
        <begin position="20"/>
        <end position="45"/>
    </location>
</feature>
<evidence type="ECO:0000256" key="1">
    <source>
        <dbReference type="SAM" id="Phobius"/>
    </source>
</evidence>
<keyword evidence="1" id="KW-0472">Membrane</keyword>
<keyword evidence="1" id="KW-0812">Transmembrane</keyword>
<gene>
    <name evidence="2" type="ORF">ASZ90_017534</name>
</gene>
<keyword evidence="1" id="KW-1133">Transmembrane helix</keyword>
<dbReference type="EMBL" id="LNQE01001831">
    <property type="protein sequence ID" value="KUG05045.1"/>
    <property type="molecule type" value="Genomic_DNA"/>
</dbReference>
<evidence type="ECO:0000313" key="2">
    <source>
        <dbReference type="EMBL" id="KUG05045.1"/>
    </source>
</evidence>
<accession>A0A0W8E8U3</accession>
<proteinExistence type="predicted"/>